<reference evidence="2 3" key="1">
    <citation type="journal article" date="2013" name="Mar. Genomics">
        <title>Expression of sulfatases in Rhodopirellula baltica and the diversity of sulfatases in the genus Rhodopirellula.</title>
        <authorList>
            <person name="Wegner C.E."/>
            <person name="Richter-Heitmann T."/>
            <person name="Klindworth A."/>
            <person name="Klockow C."/>
            <person name="Richter M."/>
            <person name="Achstetter T."/>
            <person name="Glockner F.O."/>
            <person name="Harder J."/>
        </authorList>
    </citation>
    <scope>NUCLEOTIDE SEQUENCE [LARGE SCALE GENOMIC DNA]</scope>
    <source>
        <strain evidence="2 3">SWK14</strain>
    </source>
</reference>
<proteinExistence type="predicted"/>
<evidence type="ECO:0000256" key="1">
    <source>
        <dbReference type="SAM" id="MobiDB-lite"/>
    </source>
</evidence>
<evidence type="ECO:0000313" key="2">
    <source>
        <dbReference type="EMBL" id="ELP32768.1"/>
    </source>
</evidence>
<accession>L7CFG0</accession>
<comment type="caution">
    <text evidence="2">The sequence shown here is derived from an EMBL/GenBank/DDBJ whole genome shotgun (WGS) entry which is preliminary data.</text>
</comment>
<evidence type="ECO:0000313" key="3">
    <source>
        <dbReference type="Proteomes" id="UP000010959"/>
    </source>
</evidence>
<sequence length="74" mass="8478">MCNGSLSEDNFGRNEEMQTLDQLQLNGMECLSYDRSPLFAMRLNGQTSTPIRTTNQNFRREDTESLQATDGGRW</sequence>
<name>L7CFG0_RHOBT</name>
<dbReference type="Proteomes" id="UP000010959">
    <property type="component" value="Unassembled WGS sequence"/>
</dbReference>
<dbReference type="AlphaFoldDB" id="L7CFG0"/>
<dbReference type="EMBL" id="AMWG01000090">
    <property type="protein sequence ID" value="ELP32768.1"/>
    <property type="molecule type" value="Genomic_DNA"/>
</dbReference>
<organism evidence="2 3">
    <name type="scientific">Rhodopirellula baltica SWK14</name>
    <dbReference type="NCBI Taxonomy" id="993516"/>
    <lineage>
        <taxon>Bacteria</taxon>
        <taxon>Pseudomonadati</taxon>
        <taxon>Planctomycetota</taxon>
        <taxon>Planctomycetia</taxon>
        <taxon>Pirellulales</taxon>
        <taxon>Pirellulaceae</taxon>
        <taxon>Rhodopirellula</taxon>
    </lineage>
</organism>
<feature type="region of interest" description="Disordered" evidence="1">
    <location>
        <begin position="48"/>
        <end position="74"/>
    </location>
</feature>
<feature type="compositionally biased region" description="Polar residues" evidence="1">
    <location>
        <begin position="48"/>
        <end position="57"/>
    </location>
</feature>
<gene>
    <name evidence="2" type="ORF">RBSWK_03225</name>
</gene>
<protein>
    <submittedName>
        <fullName evidence="2">Uncharacterized protein</fullName>
    </submittedName>
</protein>